<evidence type="ECO:0000259" key="1">
    <source>
        <dbReference type="Pfam" id="PF25232"/>
    </source>
</evidence>
<dbReference type="InterPro" id="IPR057170">
    <property type="entry name" value="DUF7848"/>
</dbReference>
<protein>
    <recommendedName>
        <fullName evidence="1">DUF7848 domain-containing protein</fullName>
    </recommendedName>
</protein>
<gene>
    <name evidence="2" type="ORF">SCWH03_02380</name>
</gene>
<evidence type="ECO:0000313" key="2">
    <source>
        <dbReference type="EMBL" id="GFH34033.1"/>
    </source>
</evidence>
<comment type="caution">
    <text evidence="2">The sequence shown here is derived from an EMBL/GenBank/DDBJ whole genome shotgun (WGS) entry which is preliminary data.</text>
</comment>
<organism evidence="2 3">
    <name type="scientific">Streptomyces pacificus</name>
    <dbReference type="NCBI Taxonomy" id="2705029"/>
    <lineage>
        <taxon>Bacteria</taxon>
        <taxon>Bacillati</taxon>
        <taxon>Actinomycetota</taxon>
        <taxon>Actinomycetes</taxon>
        <taxon>Kitasatosporales</taxon>
        <taxon>Streptomycetaceae</taxon>
        <taxon>Streptomyces</taxon>
    </lineage>
</organism>
<evidence type="ECO:0000313" key="3">
    <source>
        <dbReference type="Proteomes" id="UP000484988"/>
    </source>
</evidence>
<proteinExistence type="predicted"/>
<dbReference type="EMBL" id="BLLG01000001">
    <property type="protein sequence ID" value="GFH34033.1"/>
    <property type="molecule type" value="Genomic_DNA"/>
</dbReference>
<sequence length="79" mass="9138">MTRAVYRFRGFKIGPDLRPEAEPITSEMRCTTCGESSGKAEEFEGGTAWAVKHLKAHPDHLEYREHITRPYRFEPGSWQ</sequence>
<dbReference type="AlphaFoldDB" id="A0A6A0AP08"/>
<dbReference type="RefSeq" id="WP_173260646.1">
    <property type="nucleotide sequence ID" value="NZ_BLLG01000001.1"/>
</dbReference>
<name>A0A6A0AP08_9ACTN</name>
<reference evidence="2 3" key="1">
    <citation type="submission" date="2020-02" db="EMBL/GenBank/DDBJ databases">
        <title>Whole Genome Shotgun Sequence of Streptomyces sp. strain CWH03.</title>
        <authorList>
            <person name="Dohra H."/>
            <person name="Kodani S."/>
            <person name="Yamamura H."/>
        </authorList>
    </citation>
    <scope>NUCLEOTIDE SEQUENCE [LARGE SCALE GENOMIC DNA]</scope>
    <source>
        <strain evidence="2 3">CWH03</strain>
    </source>
</reference>
<feature type="domain" description="DUF7848" evidence="1">
    <location>
        <begin position="1"/>
        <end position="78"/>
    </location>
</feature>
<dbReference type="Proteomes" id="UP000484988">
    <property type="component" value="Unassembled WGS sequence"/>
</dbReference>
<keyword evidence="3" id="KW-1185">Reference proteome</keyword>
<accession>A0A6A0AP08</accession>
<dbReference type="Pfam" id="PF25232">
    <property type="entry name" value="DUF7848"/>
    <property type="match status" value="1"/>
</dbReference>